<feature type="transmembrane region" description="Helical" evidence="1">
    <location>
        <begin position="12"/>
        <end position="31"/>
    </location>
</feature>
<dbReference type="OrthoDB" id="1122048at2"/>
<sequence>MKNTIKNSKKGILMVIMFTTMLSFANNASLFNIKNEAKRTSLTLLNVKQGNLLSVKDVNGIVLYKESMQKSGNYTKGFDLTALPDGSYVFELDKDMEINTIPFTVKSNIVLFDKEKETTIYKPMFVVKDNVVMLTKLALKEAPCHIKIYFLGDHGEELMHAETVENTKTITKAYKLAGLKYGGYKIVCNSDGREFTKAINI</sequence>
<accession>A0A5M7BC94</accession>
<dbReference type="EMBL" id="VMBF01000001">
    <property type="protein sequence ID" value="TSJ81588.1"/>
    <property type="molecule type" value="Genomic_DNA"/>
</dbReference>
<keyword evidence="4" id="KW-1185">Reference proteome</keyword>
<evidence type="ECO:0000256" key="1">
    <source>
        <dbReference type="SAM" id="Phobius"/>
    </source>
</evidence>
<dbReference type="RefSeq" id="WP_144114697.1">
    <property type="nucleotide sequence ID" value="NZ_JACHGE010000001.1"/>
</dbReference>
<evidence type="ECO:0000313" key="5">
    <source>
        <dbReference type="Proteomes" id="UP000322315"/>
    </source>
</evidence>
<dbReference type="Proteomes" id="UP000315145">
    <property type="component" value="Unassembled WGS sequence"/>
</dbReference>
<keyword evidence="1" id="KW-0812">Transmembrane</keyword>
<keyword evidence="1" id="KW-0472">Membrane</keyword>
<evidence type="ECO:0000313" key="2">
    <source>
        <dbReference type="EMBL" id="KAA5827343.1"/>
    </source>
</evidence>
<dbReference type="EMBL" id="VWRS01000001">
    <property type="protein sequence ID" value="KAA5827343.1"/>
    <property type="molecule type" value="Genomic_DNA"/>
</dbReference>
<gene>
    <name evidence="2" type="ORF">F2B50_00415</name>
    <name evidence="3" type="ORF">FPF71_00415</name>
</gene>
<reference evidence="3 4" key="2">
    <citation type="submission" date="2019-07" db="EMBL/GenBank/DDBJ databases">
        <title>Algibacter marinivivus sp. nov., isolated from the surface of a marine red alga.</title>
        <authorList>
            <person name="Zhong X."/>
            <person name="Xu W."/>
            <person name="Zhang Y."/>
            <person name="Zhang Q."/>
            <person name="Du Z."/>
        </authorList>
    </citation>
    <scope>NUCLEOTIDE SEQUENCE [LARGE SCALE GENOMIC DNA]</scope>
    <source>
        <strain evidence="3 4">RU-4-M-4</strain>
    </source>
</reference>
<dbReference type="AlphaFoldDB" id="A0A5M7BC94"/>
<reference evidence="2 5" key="1">
    <citation type="journal article" date="2015" name="Int. J. Syst. Evol. Microbiol.">
        <title>Algibacter amylolyticus sp. nov., isolated from intertidal sediment.</title>
        <authorList>
            <person name="Zhang D.C."/>
            <person name="Wu J."/>
            <person name="Neuner K."/>
            <person name="Yao J."/>
            <person name="Margesin R."/>
        </authorList>
    </citation>
    <scope>NUCLEOTIDE SEQUENCE [LARGE SCALE GENOMIC DNA]</scope>
    <source>
        <strain evidence="2 5">RU-4-M-4</strain>
    </source>
</reference>
<evidence type="ECO:0000313" key="3">
    <source>
        <dbReference type="EMBL" id="TSJ81588.1"/>
    </source>
</evidence>
<comment type="caution">
    <text evidence="2">The sequence shown here is derived from an EMBL/GenBank/DDBJ whole genome shotgun (WGS) entry which is preliminary data.</text>
</comment>
<name>A0A5M7BC94_9FLAO</name>
<evidence type="ECO:0000313" key="4">
    <source>
        <dbReference type="Proteomes" id="UP000315145"/>
    </source>
</evidence>
<keyword evidence="1" id="KW-1133">Transmembrane helix</keyword>
<reference evidence="2" key="3">
    <citation type="submission" date="2019-09" db="EMBL/GenBank/DDBJ databases">
        <authorList>
            <person name="Zhang D.-C."/>
        </authorList>
    </citation>
    <scope>NUCLEOTIDE SEQUENCE</scope>
    <source>
        <strain evidence="2">RU-4-M-4</strain>
    </source>
</reference>
<protein>
    <submittedName>
        <fullName evidence="2">Uncharacterized protein</fullName>
    </submittedName>
</protein>
<proteinExistence type="predicted"/>
<organism evidence="2 5">
    <name type="scientific">Algibacter amylolyticus</name>
    <dbReference type="NCBI Taxonomy" id="1608400"/>
    <lineage>
        <taxon>Bacteria</taxon>
        <taxon>Pseudomonadati</taxon>
        <taxon>Bacteroidota</taxon>
        <taxon>Flavobacteriia</taxon>
        <taxon>Flavobacteriales</taxon>
        <taxon>Flavobacteriaceae</taxon>
        <taxon>Algibacter</taxon>
    </lineage>
</organism>
<dbReference type="Proteomes" id="UP000322315">
    <property type="component" value="Unassembled WGS sequence"/>
</dbReference>